<protein>
    <submittedName>
        <fullName evidence="2">Uncharacterized protein</fullName>
    </submittedName>
</protein>
<comment type="caution">
    <text evidence="2">The sequence shown here is derived from an EMBL/GenBank/DDBJ whole genome shotgun (WGS) entry which is preliminary data.</text>
</comment>
<gene>
    <name evidence="2" type="ORF">PR048_001070</name>
</gene>
<evidence type="ECO:0000256" key="1">
    <source>
        <dbReference type="SAM" id="MobiDB-lite"/>
    </source>
</evidence>
<keyword evidence="3" id="KW-1185">Reference proteome</keyword>
<dbReference type="Proteomes" id="UP001159363">
    <property type="component" value="Chromosome 1"/>
</dbReference>
<feature type="region of interest" description="Disordered" evidence="1">
    <location>
        <begin position="479"/>
        <end position="506"/>
    </location>
</feature>
<dbReference type="EMBL" id="JARBHB010000001">
    <property type="protein sequence ID" value="KAJ8895732.1"/>
    <property type="molecule type" value="Genomic_DNA"/>
</dbReference>
<organism evidence="2 3">
    <name type="scientific">Dryococelus australis</name>
    <dbReference type="NCBI Taxonomy" id="614101"/>
    <lineage>
        <taxon>Eukaryota</taxon>
        <taxon>Metazoa</taxon>
        <taxon>Ecdysozoa</taxon>
        <taxon>Arthropoda</taxon>
        <taxon>Hexapoda</taxon>
        <taxon>Insecta</taxon>
        <taxon>Pterygota</taxon>
        <taxon>Neoptera</taxon>
        <taxon>Polyneoptera</taxon>
        <taxon>Phasmatodea</taxon>
        <taxon>Verophasmatodea</taxon>
        <taxon>Anareolatae</taxon>
        <taxon>Phasmatidae</taxon>
        <taxon>Eurycanthinae</taxon>
        <taxon>Dryococelus</taxon>
    </lineage>
</organism>
<evidence type="ECO:0000313" key="3">
    <source>
        <dbReference type="Proteomes" id="UP001159363"/>
    </source>
</evidence>
<reference evidence="2 3" key="1">
    <citation type="submission" date="2023-02" db="EMBL/GenBank/DDBJ databases">
        <title>LHISI_Scaffold_Assembly.</title>
        <authorList>
            <person name="Stuart O.P."/>
            <person name="Cleave R."/>
            <person name="Magrath M.J.L."/>
            <person name="Mikheyev A.S."/>
        </authorList>
    </citation>
    <scope>NUCLEOTIDE SEQUENCE [LARGE SCALE GENOMIC DNA]</scope>
    <source>
        <strain evidence="2">Daus_M_001</strain>
        <tissue evidence="2">Leg muscle</tissue>
    </source>
</reference>
<accession>A0ABQ9IGZ0</accession>
<evidence type="ECO:0000313" key="2">
    <source>
        <dbReference type="EMBL" id="KAJ8895732.1"/>
    </source>
</evidence>
<sequence>MSADTRQKAKSKYRNRIRLESVSQKQSSDTHKIPYDRVKRCLERNINIKASERLNPRPIFLLAGSTGMFTNMTRYGAWRGGSVGRPRPRLVVVGGWLRNRRSLYDGRHTSYLEGCRGQVRTAVIGCVGLPSCTSARRPRRYTYIEYVVPAHLQRRHPGSTWHTLVCLAGDGIEPRISRTPDRRRTKRLHRERSARFSIKTTVLFVCTVHGAHTHQALGGEEEEEEEDVKAFVDQVERCQTRKPRTQQPWSAVCVLVVPAFQQQSRGSGGKVVRTLASHPVIRIRYPAGSLPDFRMWESCWTIPHVAVFLGVLVSCRFRYFPTEPFEMSIFKGGYLPYELQYEIVRIMFSIPFYIGNYLIGFVPVVQDYFVYCSRFSTSLCKFCRSSYYTRYYGSHHGIVALYSCIPYQPMRVIEVSMEQRRNEKAGETGDSREYPLTNGIIRHNSHMRTSGSEPTGDGAYGAASEYIGLGNREIPVKTHRPAASSGTIPKCENPRATPPGIERGSPWREATSLTTIPPRPRVVSKPSTPPTEGLFVCALDVTCSRTPFQISRQANRFRFPTGSSCPRIFACGSRAGRCRWSVGFSRAMSRFSPPLHSGAAPFPLCFTLIGSQDLCVKSRPKYLHSLSISQHGNIAENMLSYTADFPLVQQ</sequence>
<proteinExistence type="predicted"/>
<name>A0ABQ9IGZ0_9NEOP</name>